<dbReference type="PANTHER" id="PTHR30295">
    <property type="entry name" value="BACTERIOFERRITIN"/>
    <property type="match status" value="1"/>
</dbReference>
<dbReference type="InterPro" id="IPR009078">
    <property type="entry name" value="Ferritin-like_SF"/>
</dbReference>
<keyword evidence="2" id="KW-0408">Iron</keyword>
<evidence type="ECO:0000256" key="1">
    <source>
        <dbReference type="ARBA" id="ARBA00022434"/>
    </source>
</evidence>
<evidence type="ECO:0000256" key="2">
    <source>
        <dbReference type="ARBA" id="ARBA00023004"/>
    </source>
</evidence>
<dbReference type="InterPro" id="IPR008331">
    <property type="entry name" value="Ferritin_DPS_dom"/>
</dbReference>
<dbReference type="GO" id="GO:0006879">
    <property type="term" value="P:intracellular iron ion homeostasis"/>
    <property type="evidence" value="ECO:0007669"/>
    <property type="project" value="UniProtKB-KW"/>
</dbReference>
<dbReference type="Pfam" id="PF00210">
    <property type="entry name" value="Ferritin"/>
    <property type="match status" value="1"/>
</dbReference>
<dbReference type="GO" id="GO:0005829">
    <property type="term" value="C:cytosol"/>
    <property type="evidence" value="ECO:0007669"/>
    <property type="project" value="TreeGrafter"/>
</dbReference>
<dbReference type="Gene3D" id="1.20.1260.10">
    <property type="match status" value="1"/>
</dbReference>
<keyword evidence="1" id="KW-0409">Iron storage</keyword>
<evidence type="ECO:0000256" key="3">
    <source>
        <dbReference type="SAM" id="MobiDB-lite"/>
    </source>
</evidence>
<dbReference type="EMBL" id="FNFE01000001">
    <property type="protein sequence ID" value="SDJ46672.1"/>
    <property type="molecule type" value="Genomic_DNA"/>
</dbReference>
<dbReference type="GO" id="GO:0008199">
    <property type="term" value="F:ferric iron binding"/>
    <property type="evidence" value="ECO:0007669"/>
    <property type="project" value="InterPro"/>
</dbReference>
<dbReference type="RefSeq" id="WP_090303166.1">
    <property type="nucleotide sequence ID" value="NZ_FNFE01000001.1"/>
</dbReference>
<dbReference type="InterPro" id="IPR009040">
    <property type="entry name" value="Ferritin-like_diiron"/>
</dbReference>
<protein>
    <submittedName>
        <fullName evidence="5">Bacterioferritin</fullName>
    </submittedName>
</protein>
<dbReference type="GO" id="GO:0020037">
    <property type="term" value="F:heme binding"/>
    <property type="evidence" value="ECO:0007669"/>
    <property type="project" value="TreeGrafter"/>
</dbReference>
<proteinExistence type="predicted"/>
<accession>A0A1G8TYT6</accession>
<gene>
    <name evidence="5" type="ORF">SAMN04515672_0661</name>
</gene>
<dbReference type="PANTHER" id="PTHR30295:SF1">
    <property type="entry name" value="DNA PROTECTION DURING STARVATION PROTEIN"/>
    <property type="match status" value="1"/>
</dbReference>
<feature type="domain" description="Ferritin-like diiron" evidence="4">
    <location>
        <begin position="1"/>
        <end position="151"/>
    </location>
</feature>
<dbReference type="PROSITE" id="PS50905">
    <property type="entry name" value="FERRITIN_LIKE"/>
    <property type="match status" value="1"/>
</dbReference>
<dbReference type="OrthoDB" id="6978at2157"/>
<dbReference type="InterPro" id="IPR012347">
    <property type="entry name" value="Ferritin-like"/>
</dbReference>
<feature type="region of interest" description="Disordered" evidence="3">
    <location>
        <begin position="63"/>
        <end position="89"/>
    </location>
</feature>
<organism evidence="5 6">
    <name type="scientific">Natronorubrum texcoconense</name>
    <dbReference type="NCBI Taxonomy" id="1095776"/>
    <lineage>
        <taxon>Archaea</taxon>
        <taxon>Methanobacteriati</taxon>
        <taxon>Methanobacteriota</taxon>
        <taxon>Stenosarchaea group</taxon>
        <taxon>Halobacteria</taxon>
        <taxon>Halobacteriales</taxon>
        <taxon>Natrialbaceae</taxon>
        <taxon>Natronorubrum</taxon>
    </lineage>
</organism>
<dbReference type="AlphaFoldDB" id="A0A1G8TYT6"/>
<keyword evidence="6" id="KW-1185">Reference proteome</keyword>
<dbReference type="STRING" id="1095776.SAMN04515672_0661"/>
<evidence type="ECO:0000259" key="4">
    <source>
        <dbReference type="PROSITE" id="PS50905"/>
    </source>
</evidence>
<evidence type="ECO:0000313" key="5">
    <source>
        <dbReference type="EMBL" id="SDJ46672.1"/>
    </source>
</evidence>
<dbReference type="SUPFAM" id="SSF47240">
    <property type="entry name" value="Ferritin-like"/>
    <property type="match status" value="1"/>
</dbReference>
<dbReference type="Proteomes" id="UP000198882">
    <property type="component" value="Unassembled WGS sequence"/>
</dbReference>
<dbReference type="GO" id="GO:0004322">
    <property type="term" value="F:ferroxidase activity"/>
    <property type="evidence" value="ECO:0007669"/>
    <property type="project" value="TreeGrafter"/>
</dbReference>
<sequence>MTTDEITDLLTEAYIDELETVMNYLTNAIVLDGVHAEEVKASLEEDVQEELGHAQMLGERLKQLDESPPGSEAFEANQHSLQPPEDTTDVQSVIEGVLEAEDDAMETYRALHKAASDANDPVTEDVAVTILADEEAHHTEFRGFHKEFPQN</sequence>
<reference evidence="6" key="1">
    <citation type="submission" date="2016-10" db="EMBL/GenBank/DDBJ databases">
        <authorList>
            <person name="Varghese N."/>
            <person name="Submissions S."/>
        </authorList>
    </citation>
    <scope>NUCLEOTIDE SEQUENCE [LARGE SCALE GENOMIC DNA]</scope>
    <source>
        <strain evidence="6">B4,CECT 8067,JCM 17497</strain>
    </source>
</reference>
<name>A0A1G8TYT6_9EURY</name>
<evidence type="ECO:0000313" key="6">
    <source>
        <dbReference type="Proteomes" id="UP000198882"/>
    </source>
</evidence>